<evidence type="ECO:0000313" key="2">
    <source>
        <dbReference type="WBParaSite" id="Hba_12917"/>
    </source>
</evidence>
<evidence type="ECO:0000313" key="1">
    <source>
        <dbReference type="Proteomes" id="UP000095283"/>
    </source>
</evidence>
<name>A0A1I7X658_HETBA</name>
<dbReference type="AlphaFoldDB" id="A0A1I7X658"/>
<dbReference type="Proteomes" id="UP000095283">
    <property type="component" value="Unplaced"/>
</dbReference>
<reference evidence="2" key="1">
    <citation type="submission" date="2016-11" db="UniProtKB">
        <authorList>
            <consortium name="WormBaseParasite"/>
        </authorList>
    </citation>
    <scope>IDENTIFICATION</scope>
</reference>
<protein>
    <submittedName>
        <fullName evidence="2">Transposase</fullName>
    </submittedName>
</protein>
<sequence length="37" mass="4218">MERQQPFSAKAKIAIPTSNRTNEKKDSKFQAYIAGFD</sequence>
<accession>A0A1I7X658</accession>
<organism evidence="1 2">
    <name type="scientific">Heterorhabditis bacteriophora</name>
    <name type="common">Entomopathogenic nematode worm</name>
    <dbReference type="NCBI Taxonomy" id="37862"/>
    <lineage>
        <taxon>Eukaryota</taxon>
        <taxon>Metazoa</taxon>
        <taxon>Ecdysozoa</taxon>
        <taxon>Nematoda</taxon>
        <taxon>Chromadorea</taxon>
        <taxon>Rhabditida</taxon>
        <taxon>Rhabditina</taxon>
        <taxon>Rhabditomorpha</taxon>
        <taxon>Strongyloidea</taxon>
        <taxon>Heterorhabditidae</taxon>
        <taxon>Heterorhabditis</taxon>
    </lineage>
</organism>
<keyword evidence="1" id="KW-1185">Reference proteome</keyword>
<proteinExistence type="predicted"/>
<dbReference type="WBParaSite" id="Hba_12917">
    <property type="protein sequence ID" value="Hba_12917"/>
    <property type="gene ID" value="Hba_12917"/>
</dbReference>